<organism evidence="1 2">
    <name type="scientific">Leptospira yanagawae serovar Saopaulo str. Sao Paulo = ATCC 700523</name>
    <dbReference type="NCBI Taxonomy" id="1249483"/>
    <lineage>
        <taxon>Bacteria</taxon>
        <taxon>Pseudomonadati</taxon>
        <taxon>Spirochaetota</taxon>
        <taxon>Spirochaetia</taxon>
        <taxon>Leptospirales</taxon>
        <taxon>Leptospiraceae</taxon>
        <taxon>Leptospira</taxon>
    </lineage>
</organism>
<evidence type="ECO:0000313" key="2">
    <source>
        <dbReference type="Proteomes" id="UP000013996"/>
    </source>
</evidence>
<accession>A0A5E8HAE9</accession>
<reference evidence="1 2" key="1">
    <citation type="submission" date="2013-04" db="EMBL/GenBank/DDBJ databases">
        <authorList>
            <person name="Harkins D.M."/>
            <person name="Durkin A.S."/>
            <person name="Brinkac L.M."/>
            <person name="Haft D.H."/>
            <person name="Selengut J.D."/>
            <person name="Sanka R."/>
            <person name="DePew J."/>
            <person name="Purushe J."/>
            <person name="Hartskeerl R.A."/>
            <person name="Ahmed A."/>
            <person name="van der Linden H."/>
            <person name="Goris M.G.A."/>
            <person name="Vinetz J.M."/>
            <person name="Sutton G.G."/>
            <person name="Nierman W.C."/>
            <person name="Fouts D.E."/>
        </authorList>
    </citation>
    <scope>NUCLEOTIDE SEQUENCE [LARGE SCALE GENOMIC DNA]</scope>
    <source>
        <strain evidence="1 2">Sao Paulo</strain>
    </source>
</reference>
<sequence>MEMPYPYALAPMFRFLNLNRVITHSILEKNSFRLETKRIGTEMKKK</sequence>
<name>A0A5E8HAE9_9LEPT</name>
<dbReference type="EMBL" id="AOGX02000029">
    <property type="protein sequence ID" value="EOQ87783.1"/>
    <property type="molecule type" value="Genomic_DNA"/>
</dbReference>
<dbReference type="AlphaFoldDB" id="A0A5E8HAE9"/>
<proteinExistence type="predicted"/>
<gene>
    <name evidence="1" type="ORF">LEP1GSC202_2022</name>
</gene>
<evidence type="ECO:0000313" key="1">
    <source>
        <dbReference type="EMBL" id="EOQ87783.1"/>
    </source>
</evidence>
<dbReference type="Proteomes" id="UP000013996">
    <property type="component" value="Unassembled WGS sequence"/>
</dbReference>
<comment type="caution">
    <text evidence="1">The sequence shown here is derived from an EMBL/GenBank/DDBJ whole genome shotgun (WGS) entry which is preliminary data.</text>
</comment>
<protein>
    <submittedName>
        <fullName evidence="1">Uncharacterized protein</fullName>
    </submittedName>
</protein>